<evidence type="ECO:0000256" key="1">
    <source>
        <dbReference type="SAM" id="MobiDB-lite"/>
    </source>
</evidence>
<evidence type="ECO:0000313" key="3">
    <source>
        <dbReference type="Proteomes" id="UP001242480"/>
    </source>
</evidence>
<accession>A0ABU0JMN1</accession>
<organism evidence="2 3">
    <name type="scientific">Labrys wisconsinensis</name>
    <dbReference type="NCBI Taxonomy" id="425677"/>
    <lineage>
        <taxon>Bacteria</taxon>
        <taxon>Pseudomonadati</taxon>
        <taxon>Pseudomonadota</taxon>
        <taxon>Alphaproteobacteria</taxon>
        <taxon>Hyphomicrobiales</taxon>
        <taxon>Xanthobacteraceae</taxon>
        <taxon>Labrys</taxon>
    </lineage>
</organism>
<protein>
    <recommendedName>
        <fullName evidence="4">Transcriptional regulator</fullName>
    </recommendedName>
</protein>
<name>A0ABU0JMN1_9HYPH</name>
<dbReference type="RefSeq" id="WP_307283974.1">
    <property type="nucleotide sequence ID" value="NZ_JAUSVX010000022.1"/>
</dbReference>
<evidence type="ECO:0000313" key="2">
    <source>
        <dbReference type="EMBL" id="MDQ0474407.1"/>
    </source>
</evidence>
<evidence type="ECO:0008006" key="4">
    <source>
        <dbReference type="Google" id="ProtNLM"/>
    </source>
</evidence>
<comment type="caution">
    <text evidence="2">The sequence shown here is derived from an EMBL/GenBank/DDBJ whole genome shotgun (WGS) entry which is preliminary data.</text>
</comment>
<sequence>MNASSDESFERAAQTTAGEARTLAWKIALLLRGLDELDAGFAAGLREEILAILGPDAASRGQPAPQVGRPRIVAGSAVPAEPPRERLPEIELSILDIVREDESATNLSAIYERLQDLNDYSITKASLSVRLHRMVKSGRLASPSRGFYELPGGSHPRTVEPIADLRTRR</sequence>
<proteinExistence type="predicted"/>
<feature type="region of interest" description="Disordered" evidence="1">
    <location>
        <begin position="146"/>
        <end position="169"/>
    </location>
</feature>
<reference evidence="2 3" key="1">
    <citation type="submission" date="2023-07" db="EMBL/GenBank/DDBJ databases">
        <title>Genomic Encyclopedia of Type Strains, Phase IV (KMG-IV): sequencing the most valuable type-strain genomes for metagenomic binning, comparative biology and taxonomic classification.</title>
        <authorList>
            <person name="Goeker M."/>
        </authorList>
    </citation>
    <scope>NUCLEOTIDE SEQUENCE [LARGE SCALE GENOMIC DNA]</scope>
    <source>
        <strain evidence="2 3">DSM 19619</strain>
    </source>
</reference>
<keyword evidence="3" id="KW-1185">Reference proteome</keyword>
<gene>
    <name evidence="2" type="ORF">QO011_007447</name>
</gene>
<dbReference type="Proteomes" id="UP001242480">
    <property type="component" value="Unassembled WGS sequence"/>
</dbReference>
<dbReference type="EMBL" id="JAUSVX010000022">
    <property type="protein sequence ID" value="MDQ0474407.1"/>
    <property type="molecule type" value="Genomic_DNA"/>
</dbReference>